<evidence type="ECO:0000313" key="4">
    <source>
        <dbReference type="Proteomes" id="UP001149165"/>
    </source>
</evidence>
<feature type="region of interest" description="Disordered" evidence="1">
    <location>
        <begin position="607"/>
        <end position="627"/>
    </location>
</feature>
<dbReference type="InterPro" id="IPR018839">
    <property type="entry name" value="Tscrpt-silencing_Clr2_C"/>
</dbReference>
<accession>A0A9W9KI69</accession>
<comment type="caution">
    <text evidence="3">The sequence shown here is derived from an EMBL/GenBank/DDBJ whole genome shotgun (WGS) entry which is preliminary data.</text>
</comment>
<feature type="region of interest" description="Disordered" evidence="1">
    <location>
        <begin position="1"/>
        <end position="36"/>
    </location>
</feature>
<organism evidence="3 4">
    <name type="scientific">Penicillium angulare</name>
    <dbReference type="NCBI Taxonomy" id="116970"/>
    <lineage>
        <taxon>Eukaryota</taxon>
        <taxon>Fungi</taxon>
        <taxon>Dikarya</taxon>
        <taxon>Ascomycota</taxon>
        <taxon>Pezizomycotina</taxon>
        <taxon>Eurotiomycetes</taxon>
        <taxon>Eurotiomycetidae</taxon>
        <taxon>Eurotiales</taxon>
        <taxon>Aspergillaceae</taxon>
        <taxon>Penicillium</taxon>
    </lineage>
</organism>
<dbReference type="GO" id="GO:0030466">
    <property type="term" value="P:silent mating-type cassette heterochromatin formation"/>
    <property type="evidence" value="ECO:0007669"/>
    <property type="project" value="TreeGrafter"/>
</dbReference>
<gene>
    <name evidence="3" type="ORF">N7456_003008</name>
</gene>
<reference evidence="3" key="1">
    <citation type="submission" date="2022-11" db="EMBL/GenBank/DDBJ databases">
        <authorList>
            <person name="Petersen C."/>
        </authorList>
    </citation>
    <scope>NUCLEOTIDE SEQUENCE</scope>
    <source>
        <strain evidence="3">IBT 30069</strain>
    </source>
</reference>
<feature type="compositionally biased region" description="Basic and acidic residues" evidence="1">
    <location>
        <begin position="61"/>
        <end position="74"/>
    </location>
</feature>
<dbReference type="Pfam" id="PF10383">
    <property type="entry name" value="Clr2"/>
    <property type="match status" value="1"/>
</dbReference>
<dbReference type="GO" id="GO:0033553">
    <property type="term" value="C:rDNA heterochromatin"/>
    <property type="evidence" value="ECO:0007669"/>
    <property type="project" value="TreeGrafter"/>
</dbReference>
<keyword evidence="4" id="KW-1185">Reference proteome</keyword>
<reference evidence="3" key="2">
    <citation type="journal article" date="2023" name="IMA Fungus">
        <title>Comparative genomic study of the Penicillium genus elucidates a diverse pangenome and 15 lateral gene transfer events.</title>
        <authorList>
            <person name="Petersen C."/>
            <person name="Sorensen T."/>
            <person name="Nielsen M.R."/>
            <person name="Sondergaard T.E."/>
            <person name="Sorensen J.L."/>
            <person name="Fitzpatrick D.A."/>
            <person name="Frisvad J.C."/>
            <person name="Nielsen K.L."/>
        </authorList>
    </citation>
    <scope>NUCLEOTIDE SEQUENCE</scope>
    <source>
        <strain evidence="3">IBT 30069</strain>
    </source>
</reference>
<evidence type="ECO:0000256" key="1">
    <source>
        <dbReference type="SAM" id="MobiDB-lite"/>
    </source>
</evidence>
<feature type="compositionally biased region" description="Acidic residues" evidence="1">
    <location>
        <begin position="581"/>
        <end position="595"/>
    </location>
</feature>
<dbReference type="PANTHER" id="PTHR38046">
    <property type="entry name" value="CRYPTIC LOCI REGULATOR 2"/>
    <property type="match status" value="1"/>
</dbReference>
<dbReference type="AlphaFoldDB" id="A0A9W9KI69"/>
<feature type="region of interest" description="Disordered" evidence="1">
    <location>
        <begin position="570"/>
        <end position="595"/>
    </location>
</feature>
<feature type="domain" description="Cryptic loci regulator 2 C-terminal" evidence="2">
    <location>
        <begin position="307"/>
        <end position="450"/>
    </location>
</feature>
<dbReference type="PANTHER" id="PTHR38046:SF1">
    <property type="entry name" value="CRYPTIC LOCI REGULATOR 2"/>
    <property type="match status" value="1"/>
</dbReference>
<dbReference type="InterPro" id="IPR038986">
    <property type="entry name" value="Clr2"/>
</dbReference>
<protein>
    <recommendedName>
        <fullName evidence="2">Cryptic loci regulator 2 C-terminal domain-containing protein</fullName>
    </recommendedName>
</protein>
<dbReference type="Proteomes" id="UP001149165">
    <property type="component" value="Unassembled WGS sequence"/>
</dbReference>
<name>A0A9W9KI69_9EURO</name>
<dbReference type="EMBL" id="JAPQKH010000003">
    <property type="protein sequence ID" value="KAJ5106333.1"/>
    <property type="molecule type" value="Genomic_DNA"/>
</dbReference>
<sequence length="627" mass="71137">MSSADETDDPNLVILPVESHLSDGDESKHPPLGGPLDYRKIDDTRWRMALATMWVNKTGAQEEGRTKAEMEAARASENQGSLTITPRLRDSISEDDDDADEPYDKDGPDYWKIHINRLKEKTILDEEIHHPRNLDWVLTHEWLTDYFVRLKLQAAFIPRRGEVVLWTHELSGQLEWNAAAKCYMVHKDDKWIVPEWRAGIITQIPEETTSFLDITQVTSKANTSVSYWGFRVETLPDPIGDDKSLSLQYKYVPLSCIKPFNTFERYLYGVPRESLHPSIEFAMTTMASWSLLSHTRFTGTWPNARLYSRGIFIGSELLAIQDAVRLKPFGFKQEDMEENGAVKHPEHDPVDVMIIEKIWLQLTKCNDNLDDPQLAQECTPFIAGKVYTRDPNRLTRHMQFQADPLEKMTFDEVSNAFRQVGMSNYGDWYRVAGGRTCAVSPPMILGRCYEPEATMLHFGSYRLDYDLHGTLNGRRYSSEVDTRIPEGVDWFWGDYRAETLGLATSNGVEVGDSAEQRENPSRWQAILRILDGSSSAEDIKQAEFPRRVGRPSIKKFGNVGKTSSLVSTGLGEISRSTSSDQVDDSMMDDMDDNSSEADLTLAELLAPVPFRGGTEETEGGDYHPPDE</sequence>
<evidence type="ECO:0000313" key="3">
    <source>
        <dbReference type="EMBL" id="KAJ5106333.1"/>
    </source>
</evidence>
<proteinExistence type="predicted"/>
<feature type="region of interest" description="Disordered" evidence="1">
    <location>
        <begin position="61"/>
        <end position="105"/>
    </location>
</feature>
<evidence type="ECO:0000259" key="2">
    <source>
        <dbReference type="Pfam" id="PF10383"/>
    </source>
</evidence>
<dbReference type="OrthoDB" id="438224at2759"/>
<feature type="compositionally biased region" description="Basic and acidic residues" evidence="1">
    <location>
        <begin position="20"/>
        <end position="29"/>
    </location>
</feature>
<dbReference type="GO" id="GO:0031934">
    <property type="term" value="C:mating-type region heterochromatin"/>
    <property type="evidence" value="ECO:0007669"/>
    <property type="project" value="TreeGrafter"/>
</dbReference>
<dbReference type="GO" id="GO:0070824">
    <property type="term" value="C:SHREC complex"/>
    <property type="evidence" value="ECO:0007669"/>
    <property type="project" value="InterPro"/>
</dbReference>